<dbReference type="EMBL" id="JBHSXQ010000003">
    <property type="protein sequence ID" value="MFC6905836.1"/>
    <property type="molecule type" value="Genomic_DNA"/>
</dbReference>
<dbReference type="RefSeq" id="WP_340604366.1">
    <property type="nucleotide sequence ID" value="NZ_JBBMXV010000003.1"/>
</dbReference>
<evidence type="ECO:0000313" key="1">
    <source>
        <dbReference type="EMBL" id="MFC6905836.1"/>
    </source>
</evidence>
<dbReference type="SUPFAM" id="SSF51126">
    <property type="entry name" value="Pectin lyase-like"/>
    <property type="match status" value="1"/>
</dbReference>
<reference evidence="1 2" key="1">
    <citation type="journal article" date="2019" name="Int. J. Syst. Evol. Microbiol.">
        <title>The Global Catalogue of Microorganisms (GCM) 10K type strain sequencing project: providing services to taxonomists for standard genome sequencing and annotation.</title>
        <authorList>
            <consortium name="The Broad Institute Genomics Platform"/>
            <consortium name="The Broad Institute Genome Sequencing Center for Infectious Disease"/>
            <person name="Wu L."/>
            <person name="Ma J."/>
        </authorList>
    </citation>
    <scope>NUCLEOTIDE SEQUENCE [LARGE SCALE GENOMIC DNA]</scope>
    <source>
        <strain evidence="1 2">CGMCC 1.3240</strain>
    </source>
</reference>
<comment type="caution">
    <text evidence="1">The sequence shown here is derived from an EMBL/GenBank/DDBJ whole genome shotgun (WGS) entry which is preliminary data.</text>
</comment>
<dbReference type="InterPro" id="IPR011050">
    <property type="entry name" value="Pectin_lyase_fold/virulence"/>
</dbReference>
<proteinExistence type="predicted"/>
<dbReference type="Proteomes" id="UP001596312">
    <property type="component" value="Unassembled WGS sequence"/>
</dbReference>
<sequence length="407" mass="45016">MTQYFTNERILECLEDRVLAGGNGYRSDVRLEDADVIVENRSAFLDAVDSSADVIGIPGNIQINLSGQDFTLSGQTIVSDRGVDGSAGALLYTTDRGESSPAWDGGSNGRGVLTMQNGSRLSGVRYRGPFHDYYDDPRYPGYIPLDDGDSYAERQEMRRERYARGIHILGDGVEIDNCEIYGWPMQAIAIGSSSIVVSPHLHHLYGHDCMMVGAGYVIDVFNGHPTIEMSYFNATRHAINGFGHTECGYTLEDSVIGPSTLSHAVDMHALAENDFGDDLTAGNRVEVRRCTFTFTHGITDTATQAIAFRGYPEDEYITENCRFVHEIDGQEPPENVSNDGGYAPYRQVNVPHGEWHDWLFQNNQYGISEPHEPGVGAPVNLDDPMAGQPLIDEERRRGLRIALRSLE</sequence>
<accession>A0ABD5V860</accession>
<dbReference type="AlphaFoldDB" id="A0ABD5V860"/>
<gene>
    <name evidence="1" type="ORF">ACFQGH_11600</name>
</gene>
<protein>
    <recommendedName>
        <fullName evidence="3">Right handed beta helix region</fullName>
    </recommendedName>
</protein>
<organism evidence="1 2">
    <name type="scientific">Halalkalicoccus tibetensis</name>
    <dbReference type="NCBI Taxonomy" id="175632"/>
    <lineage>
        <taxon>Archaea</taxon>
        <taxon>Methanobacteriati</taxon>
        <taxon>Methanobacteriota</taxon>
        <taxon>Stenosarchaea group</taxon>
        <taxon>Halobacteria</taxon>
        <taxon>Halobacteriales</taxon>
        <taxon>Halococcaceae</taxon>
        <taxon>Halalkalicoccus</taxon>
    </lineage>
</organism>
<keyword evidence="2" id="KW-1185">Reference proteome</keyword>
<evidence type="ECO:0000313" key="2">
    <source>
        <dbReference type="Proteomes" id="UP001596312"/>
    </source>
</evidence>
<evidence type="ECO:0008006" key="3">
    <source>
        <dbReference type="Google" id="ProtNLM"/>
    </source>
</evidence>
<name>A0ABD5V860_9EURY</name>